<sequence>MSATEKLIGAHTALNLETGALELHIVITRPAGLPGLDGSSMSLSLIDPTGKRSHPSDAPAVHEIGTQSQSTVSIVYTLGQGTTPPSSIELAIHGGVVTMRVRQR</sequence>
<accession>A0A164ABG0</accession>
<dbReference type="Proteomes" id="UP000076574">
    <property type="component" value="Unassembled WGS sequence"/>
</dbReference>
<dbReference type="EMBL" id="LVYV01000003">
    <property type="protein sequence ID" value="KZD24549.1"/>
    <property type="molecule type" value="Genomic_DNA"/>
</dbReference>
<protein>
    <submittedName>
        <fullName evidence="2">Uncharacterized protein</fullName>
    </submittedName>
</protein>
<proteinExistence type="predicted"/>
<gene>
    <name evidence="2" type="ORF">A4A58_22030</name>
</gene>
<reference evidence="2 3" key="1">
    <citation type="submission" date="2016-03" db="EMBL/GenBank/DDBJ databases">
        <title>Microsymbionts genomes from the relict species Vavilovia formosa (Stev.) Fed.</title>
        <authorList>
            <person name="Kopat V."/>
            <person name="Chirak E."/>
            <person name="Kimeklis A."/>
            <person name="Andronov E."/>
        </authorList>
    </citation>
    <scope>NUCLEOTIDE SEQUENCE [LARGE SCALE GENOMIC DNA]</scope>
    <source>
        <strain evidence="2 3">Vaf07</strain>
    </source>
</reference>
<evidence type="ECO:0000313" key="2">
    <source>
        <dbReference type="EMBL" id="KZD24549.1"/>
    </source>
</evidence>
<name>A0A164ABG0_9BRAD</name>
<feature type="region of interest" description="Disordered" evidence="1">
    <location>
        <begin position="44"/>
        <end position="64"/>
    </location>
</feature>
<organism evidence="2 3">
    <name type="scientific">Tardiphaga robiniae</name>
    <dbReference type="NCBI Taxonomy" id="943830"/>
    <lineage>
        <taxon>Bacteria</taxon>
        <taxon>Pseudomonadati</taxon>
        <taxon>Pseudomonadota</taxon>
        <taxon>Alphaproteobacteria</taxon>
        <taxon>Hyphomicrobiales</taxon>
        <taxon>Nitrobacteraceae</taxon>
        <taxon>Tardiphaga</taxon>
    </lineage>
</organism>
<evidence type="ECO:0000313" key="3">
    <source>
        <dbReference type="Proteomes" id="UP000076574"/>
    </source>
</evidence>
<comment type="caution">
    <text evidence="2">The sequence shown here is derived from an EMBL/GenBank/DDBJ whole genome shotgun (WGS) entry which is preliminary data.</text>
</comment>
<keyword evidence="3" id="KW-1185">Reference proteome</keyword>
<evidence type="ECO:0000256" key="1">
    <source>
        <dbReference type="SAM" id="MobiDB-lite"/>
    </source>
</evidence>
<dbReference type="AlphaFoldDB" id="A0A164ABG0"/>